<protein>
    <recommendedName>
        <fullName evidence="7">PDGLE domain-containing protein</fullName>
    </recommendedName>
</protein>
<name>K8DX09_9FIRM</name>
<evidence type="ECO:0000313" key="9">
    <source>
        <dbReference type="Proteomes" id="UP000009315"/>
    </source>
</evidence>
<dbReference type="RefSeq" id="WP_008409596.1">
    <property type="nucleotide sequence ID" value="NZ_CAOS01000001.1"/>
</dbReference>
<dbReference type="EMBL" id="CAOS01000001">
    <property type="protein sequence ID" value="CCO06935.1"/>
    <property type="molecule type" value="Genomic_DNA"/>
</dbReference>
<dbReference type="Pfam" id="PF13190">
    <property type="entry name" value="PDGLE"/>
    <property type="match status" value="1"/>
</dbReference>
<feature type="domain" description="PDGLE" evidence="7">
    <location>
        <begin position="6"/>
        <end position="90"/>
    </location>
</feature>
<evidence type="ECO:0000313" key="8">
    <source>
        <dbReference type="EMBL" id="CCO06935.1"/>
    </source>
</evidence>
<evidence type="ECO:0000256" key="1">
    <source>
        <dbReference type="ARBA" id="ARBA00004236"/>
    </source>
</evidence>
<dbReference type="InterPro" id="IPR025937">
    <property type="entry name" value="PDGLE_dom"/>
</dbReference>
<evidence type="ECO:0000256" key="4">
    <source>
        <dbReference type="ARBA" id="ARBA00022989"/>
    </source>
</evidence>
<keyword evidence="3 6" id="KW-0812">Transmembrane</keyword>
<keyword evidence="9" id="KW-1185">Reference proteome</keyword>
<proteinExistence type="predicted"/>
<evidence type="ECO:0000256" key="3">
    <source>
        <dbReference type="ARBA" id="ARBA00022692"/>
    </source>
</evidence>
<dbReference type="Proteomes" id="UP000009315">
    <property type="component" value="Unassembled WGS sequence"/>
</dbReference>
<keyword evidence="4 6" id="KW-1133">Transmembrane helix</keyword>
<evidence type="ECO:0000256" key="5">
    <source>
        <dbReference type="ARBA" id="ARBA00023136"/>
    </source>
</evidence>
<dbReference type="OrthoDB" id="1725146at2"/>
<evidence type="ECO:0000259" key="7">
    <source>
        <dbReference type="Pfam" id="PF13190"/>
    </source>
</evidence>
<dbReference type="STRING" id="1121428.DESHY_10095"/>
<keyword evidence="2" id="KW-1003">Cell membrane</keyword>
<organism evidence="8 9">
    <name type="scientific">Desulforamulus hydrothermalis Lam5 = DSM 18033</name>
    <dbReference type="NCBI Taxonomy" id="1121428"/>
    <lineage>
        <taxon>Bacteria</taxon>
        <taxon>Bacillati</taxon>
        <taxon>Bacillota</taxon>
        <taxon>Clostridia</taxon>
        <taxon>Eubacteriales</taxon>
        <taxon>Peptococcaceae</taxon>
        <taxon>Desulforamulus</taxon>
    </lineage>
</organism>
<accession>K8DX09</accession>
<gene>
    <name evidence="8" type="ORF">DESHY_10095</name>
</gene>
<reference evidence="8 9" key="1">
    <citation type="journal article" date="2013" name="Genome Announc.">
        <title>Genome Sequence of the Sulfate-Reducing Bacterium Desulfotomaculum hydrothermale Lam5(T).</title>
        <authorList>
            <person name="Amin O."/>
            <person name="Fardeau M.L."/>
            <person name="Valette O."/>
            <person name="Hirschler-Rea A."/>
            <person name="Barbe V."/>
            <person name="Medigue C."/>
            <person name="Vacherie B."/>
            <person name="Ollivier B."/>
            <person name="Bertin P.N."/>
            <person name="Dolla A."/>
        </authorList>
    </citation>
    <scope>NUCLEOTIDE SEQUENCE [LARGE SCALE GENOMIC DNA]</scope>
    <source>
        <strain evidence="9">Lam5 / DSM 18033</strain>
    </source>
</reference>
<evidence type="ECO:0000256" key="2">
    <source>
        <dbReference type="ARBA" id="ARBA00022475"/>
    </source>
</evidence>
<evidence type="ECO:0000256" key="6">
    <source>
        <dbReference type="SAM" id="Phobius"/>
    </source>
</evidence>
<comment type="caution">
    <text evidence="8">The sequence shown here is derived from an EMBL/GenBank/DDBJ whole genome shotgun (WGS) entry which is preliminary data.</text>
</comment>
<sequence length="97" mass="10302">MPKNKHVLVQLLLIVFVAGVLSGFSAASPDGLERVAEDLGFITQAQDHSSILSDYNLPFINNPYLSAGLAGILGCAVVFCLVFGLGYLLKAHSGRKI</sequence>
<dbReference type="AlphaFoldDB" id="K8DX09"/>
<dbReference type="eggNOG" id="COG0310">
    <property type="taxonomic scope" value="Bacteria"/>
</dbReference>
<keyword evidence="5 6" id="KW-0472">Membrane</keyword>
<dbReference type="GO" id="GO:0005886">
    <property type="term" value="C:plasma membrane"/>
    <property type="evidence" value="ECO:0007669"/>
    <property type="project" value="UniProtKB-SubCell"/>
</dbReference>
<feature type="transmembrane region" description="Helical" evidence="6">
    <location>
        <begin position="64"/>
        <end position="89"/>
    </location>
</feature>
<comment type="subcellular location">
    <subcellularLocation>
        <location evidence="1">Cell membrane</location>
    </subcellularLocation>
</comment>